<dbReference type="EMBL" id="JAAZWO010000016">
    <property type="protein sequence ID" value="MBC2398648.1"/>
    <property type="molecule type" value="Genomic_DNA"/>
</dbReference>
<keyword evidence="2" id="KW-1185">Reference proteome</keyword>
<evidence type="ECO:0000313" key="1">
    <source>
        <dbReference type="EMBL" id="MBC2398648.1"/>
    </source>
</evidence>
<dbReference type="Proteomes" id="UP000563151">
    <property type="component" value="Unassembled WGS sequence"/>
</dbReference>
<proteinExistence type="predicted"/>
<sequence length="79" mass="9153">MEGDYKEKSRKSFDKQAKIYDSSNYSKYSRQCYPYVLEELAKIKFNNILNLGCRTSGVLSLLLEQKPNVKAYGLDLSNF</sequence>
<dbReference type="RefSeq" id="WP_051593268.1">
    <property type="nucleotide sequence ID" value="NZ_JAAZWO010000016.1"/>
</dbReference>
<dbReference type="SUPFAM" id="SSF53335">
    <property type="entry name" value="S-adenosyl-L-methionine-dependent methyltransferases"/>
    <property type="match status" value="1"/>
</dbReference>
<organism evidence="1 2">
    <name type="scientific">Clostridium tetanomorphum</name>
    <dbReference type="NCBI Taxonomy" id="1553"/>
    <lineage>
        <taxon>Bacteria</taxon>
        <taxon>Bacillati</taxon>
        <taxon>Bacillota</taxon>
        <taxon>Clostridia</taxon>
        <taxon>Eubacteriales</taxon>
        <taxon>Clostridiaceae</taxon>
        <taxon>Clostridium</taxon>
    </lineage>
</organism>
<gene>
    <name evidence="1" type="ORF">HGG79_12820</name>
</gene>
<name>A0A923J2K2_CLOTT</name>
<evidence type="ECO:0000313" key="2">
    <source>
        <dbReference type="Proteomes" id="UP000563151"/>
    </source>
</evidence>
<dbReference type="InterPro" id="IPR029063">
    <property type="entry name" value="SAM-dependent_MTases_sf"/>
</dbReference>
<protein>
    <submittedName>
        <fullName evidence="1">Uncharacterized protein</fullName>
    </submittedName>
</protein>
<accession>A0A923J2K2</accession>
<dbReference type="Gene3D" id="3.40.50.150">
    <property type="entry name" value="Vaccinia Virus protein VP39"/>
    <property type="match status" value="1"/>
</dbReference>
<reference evidence="1 2" key="1">
    <citation type="submission" date="2020-04" db="EMBL/GenBank/DDBJ databases">
        <title>Genomic insights into acetone-butanol-ethanol (ABE) fermentation by sequencing solventogenic clostridia strains.</title>
        <authorList>
            <person name="Brown S."/>
        </authorList>
    </citation>
    <scope>NUCLEOTIDE SEQUENCE [LARGE SCALE GENOMIC DNA]</scope>
    <source>
        <strain evidence="1 2">DJ011</strain>
    </source>
</reference>
<dbReference type="AlphaFoldDB" id="A0A923J2K2"/>
<comment type="caution">
    <text evidence="1">The sequence shown here is derived from an EMBL/GenBank/DDBJ whole genome shotgun (WGS) entry which is preliminary data.</text>
</comment>